<dbReference type="PIRSF" id="PIRSF016325">
    <property type="entry name" value="Phstyr_phstse_ac"/>
    <property type="match status" value="1"/>
</dbReference>
<keyword evidence="9" id="KW-1185">Reference proteome</keyword>
<evidence type="ECO:0000256" key="3">
    <source>
        <dbReference type="ARBA" id="ARBA00011019"/>
    </source>
</evidence>
<keyword evidence="5 7" id="KW-0697">Rotamase</keyword>
<evidence type="ECO:0000256" key="5">
    <source>
        <dbReference type="ARBA" id="ARBA00023110"/>
    </source>
</evidence>
<dbReference type="InterPro" id="IPR037218">
    <property type="entry name" value="PTPA_sf"/>
</dbReference>
<evidence type="ECO:0000256" key="2">
    <source>
        <dbReference type="ARBA" id="ARBA00004496"/>
    </source>
</evidence>
<reference evidence="8 9" key="1">
    <citation type="journal article" date="2020" name="ISME J.">
        <title>Uncovering the hidden diversity of litter-decomposition mechanisms in mushroom-forming fungi.</title>
        <authorList>
            <person name="Floudas D."/>
            <person name="Bentzer J."/>
            <person name="Ahren D."/>
            <person name="Johansson T."/>
            <person name="Persson P."/>
            <person name="Tunlid A."/>
        </authorList>
    </citation>
    <scope>NUCLEOTIDE SEQUENCE [LARGE SCALE GENOMIC DNA]</scope>
    <source>
        <strain evidence="8 9">CBS 146.42</strain>
    </source>
</reference>
<dbReference type="InterPro" id="IPR043170">
    <property type="entry name" value="PTPA_C_lid"/>
</dbReference>
<dbReference type="CDD" id="cd04087">
    <property type="entry name" value="PTPA"/>
    <property type="match status" value="1"/>
</dbReference>
<comment type="similarity">
    <text evidence="3 7">Belongs to the PTPA-type PPIase family.</text>
</comment>
<dbReference type="EMBL" id="JAACJO010000004">
    <property type="protein sequence ID" value="KAF5359497.1"/>
    <property type="molecule type" value="Genomic_DNA"/>
</dbReference>
<keyword evidence="6 7" id="KW-0413">Isomerase</keyword>
<dbReference type="SUPFAM" id="SSF140984">
    <property type="entry name" value="PTPA-like"/>
    <property type="match status" value="1"/>
</dbReference>
<dbReference type="EC" id="5.2.1.8" evidence="7"/>
<dbReference type="GO" id="GO:0008160">
    <property type="term" value="F:protein tyrosine phosphatase activator activity"/>
    <property type="evidence" value="ECO:0007669"/>
    <property type="project" value="TreeGrafter"/>
</dbReference>
<comment type="function">
    <text evidence="7">PPIases accelerate the folding of proteins. It catalyzes the cis-trans isomerization of proline imidic peptide bonds in oligopeptides.</text>
</comment>
<dbReference type="AlphaFoldDB" id="A0A8H5LJH7"/>
<sequence>MDDQLPSLREISPLQFQDLGPLPSLLIKTDEDVERWTHTRSYYDYDLFLRRLNESVVGLTEAYTQDDTSPPVSGTLSLLQILEDWIEEIPPLRSPQRFGNLAFRTWGARLEEQAEHLLEQLIGPSMKSLVPYIKPYFLTSFGSFTRMDYGTGHETSFVLFLLCLTLVRFFQPTPEVERQLVLSVFLRYLRLCWKLQDVYKLEPAGSHGVWGLDDYCFLPYIFGSGQLRDQNDIPPSAVLHPPLPPTNLYFLAIMRIHDVKRGPFFEHSSQLYSIATGVPNWTKVNSGLFKMYRAEVLGKRVVVQHIPLGGLLEWESLASGSGVAGSSVASWTRHPTTVVGAVPMEYPSHSAHPGGPT</sequence>
<keyword evidence="4 7" id="KW-0963">Cytoplasm</keyword>
<dbReference type="GO" id="GO:0003755">
    <property type="term" value="F:peptidyl-prolyl cis-trans isomerase activity"/>
    <property type="evidence" value="ECO:0007669"/>
    <property type="project" value="UniProtKB-KW"/>
</dbReference>
<comment type="catalytic activity">
    <reaction evidence="1 7">
        <text>[protein]-peptidylproline (omega=180) = [protein]-peptidylproline (omega=0)</text>
        <dbReference type="Rhea" id="RHEA:16237"/>
        <dbReference type="Rhea" id="RHEA-COMP:10747"/>
        <dbReference type="Rhea" id="RHEA-COMP:10748"/>
        <dbReference type="ChEBI" id="CHEBI:83833"/>
        <dbReference type="ChEBI" id="CHEBI:83834"/>
        <dbReference type="EC" id="5.2.1.8"/>
    </reaction>
</comment>
<dbReference type="GO" id="GO:0005634">
    <property type="term" value="C:nucleus"/>
    <property type="evidence" value="ECO:0007669"/>
    <property type="project" value="TreeGrafter"/>
</dbReference>
<protein>
    <recommendedName>
        <fullName evidence="7">Serine/threonine-protein phosphatase 2A activator</fullName>
        <ecNumber evidence="7">5.2.1.8</ecNumber>
    </recommendedName>
    <alternativeName>
        <fullName evidence="7">Phosphotyrosyl phosphatase activator</fullName>
    </alternativeName>
</protein>
<dbReference type="Pfam" id="PF03095">
    <property type="entry name" value="PTPA"/>
    <property type="match status" value="1"/>
</dbReference>
<dbReference type="Proteomes" id="UP000559027">
    <property type="component" value="Unassembled WGS sequence"/>
</dbReference>
<evidence type="ECO:0000256" key="1">
    <source>
        <dbReference type="ARBA" id="ARBA00000971"/>
    </source>
</evidence>
<dbReference type="PANTHER" id="PTHR10012:SF0">
    <property type="entry name" value="SERINE_THREONINE-PROTEIN PHOSPHATASE 2A ACTIVATOR"/>
    <property type="match status" value="1"/>
</dbReference>
<evidence type="ECO:0000313" key="8">
    <source>
        <dbReference type="EMBL" id="KAF5359497.1"/>
    </source>
</evidence>
<gene>
    <name evidence="8" type="ORF">D9756_002901</name>
</gene>
<comment type="subcellular location">
    <subcellularLocation>
        <location evidence="2 7">Cytoplasm</location>
    </subcellularLocation>
</comment>
<dbReference type="GO" id="GO:0005737">
    <property type="term" value="C:cytoplasm"/>
    <property type="evidence" value="ECO:0007669"/>
    <property type="project" value="UniProtKB-SubCell"/>
</dbReference>
<dbReference type="GO" id="GO:0000159">
    <property type="term" value="C:protein phosphatase type 2A complex"/>
    <property type="evidence" value="ECO:0007669"/>
    <property type="project" value="TreeGrafter"/>
</dbReference>
<dbReference type="OrthoDB" id="16120at2759"/>
<name>A0A8H5LJH7_9AGAR</name>
<organism evidence="8 9">
    <name type="scientific">Leucocoprinus leucothites</name>
    <dbReference type="NCBI Taxonomy" id="201217"/>
    <lineage>
        <taxon>Eukaryota</taxon>
        <taxon>Fungi</taxon>
        <taxon>Dikarya</taxon>
        <taxon>Basidiomycota</taxon>
        <taxon>Agaricomycotina</taxon>
        <taxon>Agaricomycetes</taxon>
        <taxon>Agaricomycetidae</taxon>
        <taxon>Agaricales</taxon>
        <taxon>Agaricineae</taxon>
        <taxon>Agaricaceae</taxon>
        <taxon>Leucocoprinus</taxon>
    </lineage>
</organism>
<evidence type="ECO:0000313" key="9">
    <source>
        <dbReference type="Proteomes" id="UP000559027"/>
    </source>
</evidence>
<dbReference type="InterPro" id="IPR004327">
    <property type="entry name" value="Phstyr_phstse_ac"/>
</dbReference>
<dbReference type="Gene3D" id="1.20.120.1150">
    <property type="match status" value="1"/>
</dbReference>
<comment type="caution">
    <text evidence="8">The sequence shown here is derived from an EMBL/GenBank/DDBJ whole genome shotgun (WGS) entry which is preliminary data.</text>
</comment>
<dbReference type="GO" id="GO:0007052">
    <property type="term" value="P:mitotic spindle organization"/>
    <property type="evidence" value="ECO:0007669"/>
    <property type="project" value="TreeGrafter"/>
</dbReference>
<evidence type="ECO:0000256" key="4">
    <source>
        <dbReference type="ARBA" id="ARBA00022490"/>
    </source>
</evidence>
<evidence type="ECO:0000256" key="7">
    <source>
        <dbReference type="RuleBase" id="RU361210"/>
    </source>
</evidence>
<accession>A0A8H5LJH7</accession>
<proteinExistence type="inferred from homology"/>
<dbReference type="PANTHER" id="PTHR10012">
    <property type="entry name" value="SERINE/THREONINE-PROTEIN PHOSPHATASE 2A REGULATORY SUBUNIT B"/>
    <property type="match status" value="1"/>
</dbReference>
<evidence type="ECO:0000256" key="6">
    <source>
        <dbReference type="ARBA" id="ARBA00023235"/>
    </source>
</evidence>